<accession>A0A1I7DTW9</accession>
<dbReference type="STRING" id="999627.SAMN05216236_13434"/>
<evidence type="ECO:0000313" key="4">
    <source>
        <dbReference type="Proteomes" id="UP000182466"/>
    </source>
</evidence>
<reference evidence="3 4" key="1">
    <citation type="submission" date="2016-10" db="EMBL/GenBank/DDBJ databases">
        <authorList>
            <person name="de Groot N.N."/>
        </authorList>
    </citation>
    <scope>NUCLEOTIDE SEQUENCE [LARGE SCALE GENOMIC DNA]</scope>
    <source>
        <strain evidence="3 4">CGMCC 1.10959</strain>
    </source>
</reference>
<evidence type="ECO:0000256" key="1">
    <source>
        <dbReference type="SAM" id="Phobius"/>
    </source>
</evidence>
<organism evidence="3 4">
    <name type="scientific">Sedimentitalea nanhaiensis</name>
    <dbReference type="NCBI Taxonomy" id="999627"/>
    <lineage>
        <taxon>Bacteria</taxon>
        <taxon>Pseudomonadati</taxon>
        <taxon>Pseudomonadota</taxon>
        <taxon>Alphaproteobacteria</taxon>
        <taxon>Rhodobacterales</taxon>
        <taxon>Paracoccaceae</taxon>
        <taxon>Sedimentitalea</taxon>
    </lineage>
</organism>
<keyword evidence="4" id="KW-1185">Reference proteome</keyword>
<dbReference type="NCBIfam" id="NF038131">
    <property type="entry name" value="choice_anch_K"/>
    <property type="match status" value="1"/>
</dbReference>
<dbReference type="AlphaFoldDB" id="A0A1I7DTW9"/>
<feature type="chain" id="PRO_5010378335" evidence="2">
    <location>
        <begin position="25"/>
        <end position="239"/>
    </location>
</feature>
<feature type="transmembrane region" description="Helical" evidence="1">
    <location>
        <begin position="213"/>
        <end position="232"/>
    </location>
</feature>
<dbReference type="InterPro" id="IPR022472">
    <property type="entry name" value="VPLPA-CTERM"/>
</dbReference>
<dbReference type="EMBL" id="FPAW01000034">
    <property type="protein sequence ID" value="SFU15094.1"/>
    <property type="molecule type" value="Genomic_DNA"/>
</dbReference>
<name>A0A1I7DTW9_9RHOB</name>
<evidence type="ECO:0000256" key="2">
    <source>
        <dbReference type="SAM" id="SignalP"/>
    </source>
</evidence>
<gene>
    <name evidence="3" type="ORF">SAMN05216236_13434</name>
</gene>
<dbReference type="RefSeq" id="WP_211237088.1">
    <property type="nucleotide sequence ID" value="NZ_FPAW01000034.1"/>
</dbReference>
<protein>
    <submittedName>
        <fullName evidence="3">VPLPA-CTERM protein sorting domain-containing protein</fullName>
    </submittedName>
</protein>
<dbReference type="NCBIfam" id="NF038125">
    <property type="entry name" value="PEP_CTERM_THxN"/>
    <property type="match status" value="1"/>
</dbReference>
<dbReference type="InterPro" id="IPR047995">
    <property type="entry name" value="Choice_anch_K"/>
</dbReference>
<keyword evidence="1" id="KW-0812">Transmembrane</keyword>
<dbReference type="NCBIfam" id="TIGR03370">
    <property type="entry name" value="VPLPA-CTERM"/>
    <property type="match status" value="1"/>
</dbReference>
<keyword evidence="1" id="KW-0472">Membrane</keyword>
<dbReference type="eggNOG" id="COG2931">
    <property type="taxonomic scope" value="Bacteria"/>
</dbReference>
<evidence type="ECO:0000313" key="3">
    <source>
        <dbReference type="EMBL" id="SFU15094.1"/>
    </source>
</evidence>
<proteinExistence type="predicted"/>
<sequence length="239" mass="24387">MTFTTRIGAASAIALLVGAAGASAATLDISGISAGWSAVDPVSVTINNGDPLSTLRWGGDTGEGQSGYDFTRAATPINNIAEDTAFLVGNFVHLNNPVFPPSLNSANLDVDITIVNGPGVISSTFSMSHNETTNSGNCGGDGSVIPCDDYITVSNAPGGTAFSIGNVDYVFQVLGFSTDGGTTILDQFRTQEEQNNPAGLYAKFTATTNVNVVPLPAAGWLLLAGVGGLAAVRRKKKAA</sequence>
<keyword evidence="1" id="KW-1133">Transmembrane helix</keyword>
<feature type="signal peptide" evidence="2">
    <location>
        <begin position="1"/>
        <end position="24"/>
    </location>
</feature>
<dbReference type="Proteomes" id="UP000182466">
    <property type="component" value="Unassembled WGS sequence"/>
</dbReference>
<keyword evidence="2" id="KW-0732">Signal</keyword>